<dbReference type="CDD" id="cd17324">
    <property type="entry name" value="MFS_NepI_like"/>
    <property type="match status" value="1"/>
</dbReference>
<keyword evidence="6" id="KW-1185">Reference proteome</keyword>
<evidence type="ECO:0000256" key="2">
    <source>
        <dbReference type="SAM" id="MobiDB-lite"/>
    </source>
</evidence>
<feature type="transmembrane region" description="Helical" evidence="3">
    <location>
        <begin position="140"/>
        <end position="173"/>
    </location>
</feature>
<feature type="transmembrane region" description="Helical" evidence="3">
    <location>
        <begin position="224"/>
        <end position="244"/>
    </location>
</feature>
<dbReference type="SUPFAM" id="SSF103473">
    <property type="entry name" value="MFS general substrate transporter"/>
    <property type="match status" value="1"/>
</dbReference>
<evidence type="ECO:0000259" key="4">
    <source>
        <dbReference type="PROSITE" id="PS50850"/>
    </source>
</evidence>
<feature type="compositionally biased region" description="Polar residues" evidence="2">
    <location>
        <begin position="17"/>
        <end position="34"/>
    </location>
</feature>
<keyword evidence="3" id="KW-0812">Transmembrane</keyword>
<feature type="transmembrane region" description="Helical" evidence="3">
    <location>
        <begin position="67"/>
        <end position="88"/>
    </location>
</feature>
<accession>A0A401GTB6</accession>
<dbReference type="InterPro" id="IPR020846">
    <property type="entry name" value="MFS_dom"/>
</dbReference>
<sequence length="522" mass="55915">MSSESTAAQEPAAENAVSPTAASPTSTVQALPSSSPAESSYVQITKDFGFLPIPRHLRHDPEHPAHFGLLLNATFGLASTFLVANIWWCQPILIQLSHSFNVTYDEVSQIPTLIQAGYAVSMLTISILGDIVRRRPMLLLLIFISGSLTIGLAVTNSLVAFEVLSFFVGMASVAPQVLMPLAADLAPPARRASALSIVLAGLLFGVLLARVLAGIIGQYAPWRVVYYLAIAVQFAVLLLLYGVLPDYPARNKGATYLGILASLLRFLATEPLLVQATLCNFLASACFSNFWVTLTFLLGGPPYHYSTLVIGLFGLVGMFGVAMAPVIGRLIDGLIPWFAAFVAVLALLVFQALAVGADGVHIAAVVLVCFGIDVFRQMNQVALTSAVFGLDPNARSRLNAVLIIAFFLGMVMGTSVGTRVFNEYGWRPAAALSLGWTGLMLVVMLLRGPHVPRHTWFGYAGGFEVRKRMLARRAEEEEGAGADGEEREKGSPRGSVEGVPEEVADDGVEEVGREKDPAARMV</sequence>
<comment type="caution">
    <text evidence="5">The sequence shown here is derived from an EMBL/GenBank/DDBJ whole genome shotgun (WGS) entry which is preliminary data.</text>
</comment>
<reference evidence="5 6" key="1">
    <citation type="journal article" date="2018" name="Sci. Rep.">
        <title>Genome sequence of the cauliflower mushroom Sparassis crispa (Hanabiratake) and its association with beneficial usage.</title>
        <authorList>
            <person name="Kiyama R."/>
            <person name="Furutani Y."/>
            <person name="Kawaguchi K."/>
            <person name="Nakanishi T."/>
        </authorList>
    </citation>
    <scope>NUCLEOTIDE SEQUENCE [LARGE SCALE GENOMIC DNA]</scope>
</reference>
<evidence type="ECO:0000256" key="1">
    <source>
        <dbReference type="ARBA" id="ARBA00004141"/>
    </source>
</evidence>
<feature type="transmembrane region" description="Helical" evidence="3">
    <location>
        <begin position="398"/>
        <end position="417"/>
    </location>
</feature>
<dbReference type="RefSeq" id="XP_027616384.1">
    <property type="nucleotide sequence ID" value="XM_027760583.1"/>
</dbReference>
<dbReference type="GO" id="GO:0022857">
    <property type="term" value="F:transmembrane transporter activity"/>
    <property type="evidence" value="ECO:0007669"/>
    <property type="project" value="InterPro"/>
</dbReference>
<feature type="transmembrane region" description="Helical" evidence="3">
    <location>
        <begin position="429"/>
        <end position="446"/>
    </location>
</feature>
<dbReference type="PROSITE" id="PS50850">
    <property type="entry name" value="MFS"/>
    <property type="match status" value="1"/>
</dbReference>
<feature type="compositionally biased region" description="Basic and acidic residues" evidence="2">
    <location>
        <begin position="510"/>
        <end position="522"/>
    </location>
</feature>
<dbReference type="InParanoid" id="A0A401GTB6"/>
<name>A0A401GTB6_9APHY</name>
<dbReference type="OrthoDB" id="2105912at2759"/>
<dbReference type="AlphaFoldDB" id="A0A401GTB6"/>
<evidence type="ECO:0000313" key="5">
    <source>
        <dbReference type="EMBL" id="GBE85471.1"/>
    </source>
</evidence>
<dbReference type="InterPro" id="IPR011701">
    <property type="entry name" value="MFS"/>
</dbReference>
<dbReference type="Gene3D" id="1.20.1250.20">
    <property type="entry name" value="MFS general substrate transporter like domains"/>
    <property type="match status" value="2"/>
</dbReference>
<dbReference type="Proteomes" id="UP000287166">
    <property type="component" value="Unassembled WGS sequence"/>
</dbReference>
<dbReference type="PANTHER" id="PTHR42910:SF1">
    <property type="entry name" value="MAJOR FACILITATOR SUPERFAMILY (MFS) PROFILE DOMAIN-CONTAINING PROTEIN"/>
    <property type="match status" value="1"/>
</dbReference>
<dbReference type="STRING" id="139825.A0A401GTB6"/>
<dbReference type="PANTHER" id="PTHR42910">
    <property type="entry name" value="TRANSPORTER SCO4007-RELATED"/>
    <property type="match status" value="1"/>
</dbReference>
<dbReference type="EMBL" id="BFAD01000007">
    <property type="protein sequence ID" value="GBE85471.1"/>
    <property type="molecule type" value="Genomic_DNA"/>
</dbReference>
<dbReference type="GO" id="GO:0016020">
    <property type="term" value="C:membrane"/>
    <property type="evidence" value="ECO:0007669"/>
    <property type="project" value="UniProtKB-SubCell"/>
</dbReference>
<dbReference type="GeneID" id="38782388"/>
<feature type="transmembrane region" description="Helical" evidence="3">
    <location>
        <begin position="334"/>
        <end position="354"/>
    </location>
</feature>
<feature type="transmembrane region" description="Helical" evidence="3">
    <location>
        <begin position="193"/>
        <end position="212"/>
    </location>
</feature>
<gene>
    <name evidence="5" type="ORF">SCP_0706580</name>
</gene>
<organism evidence="5 6">
    <name type="scientific">Sparassis crispa</name>
    <dbReference type="NCBI Taxonomy" id="139825"/>
    <lineage>
        <taxon>Eukaryota</taxon>
        <taxon>Fungi</taxon>
        <taxon>Dikarya</taxon>
        <taxon>Basidiomycota</taxon>
        <taxon>Agaricomycotina</taxon>
        <taxon>Agaricomycetes</taxon>
        <taxon>Polyporales</taxon>
        <taxon>Sparassidaceae</taxon>
        <taxon>Sparassis</taxon>
    </lineage>
</organism>
<comment type="subcellular location">
    <subcellularLocation>
        <location evidence="1">Membrane</location>
        <topology evidence="1">Multi-pass membrane protein</topology>
    </subcellularLocation>
</comment>
<dbReference type="Pfam" id="PF07690">
    <property type="entry name" value="MFS_1"/>
    <property type="match status" value="1"/>
</dbReference>
<keyword evidence="3" id="KW-0472">Membrane</keyword>
<feature type="transmembrane region" description="Helical" evidence="3">
    <location>
        <begin position="360"/>
        <end position="378"/>
    </location>
</feature>
<feature type="transmembrane region" description="Helical" evidence="3">
    <location>
        <begin position="108"/>
        <end position="128"/>
    </location>
</feature>
<evidence type="ECO:0000313" key="6">
    <source>
        <dbReference type="Proteomes" id="UP000287166"/>
    </source>
</evidence>
<dbReference type="InterPro" id="IPR036259">
    <property type="entry name" value="MFS_trans_sf"/>
</dbReference>
<evidence type="ECO:0000256" key="3">
    <source>
        <dbReference type="SAM" id="Phobius"/>
    </source>
</evidence>
<feature type="region of interest" description="Disordered" evidence="2">
    <location>
        <begin position="474"/>
        <end position="522"/>
    </location>
</feature>
<keyword evidence="3" id="KW-1133">Transmembrane helix</keyword>
<protein>
    <recommendedName>
        <fullName evidence="4">Major facilitator superfamily (MFS) profile domain-containing protein</fullName>
    </recommendedName>
</protein>
<feature type="compositionally biased region" description="Acidic residues" evidence="2">
    <location>
        <begin position="499"/>
        <end position="509"/>
    </location>
</feature>
<feature type="transmembrane region" description="Helical" evidence="3">
    <location>
        <begin position="305"/>
        <end position="327"/>
    </location>
</feature>
<feature type="domain" description="Major facilitator superfamily (MFS) profile" evidence="4">
    <location>
        <begin position="69"/>
        <end position="452"/>
    </location>
</feature>
<feature type="transmembrane region" description="Helical" evidence="3">
    <location>
        <begin position="281"/>
        <end position="299"/>
    </location>
</feature>
<proteinExistence type="predicted"/>
<feature type="region of interest" description="Disordered" evidence="2">
    <location>
        <begin position="1"/>
        <end position="34"/>
    </location>
</feature>